<evidence type="ECO:0000256" key="1">
    <source>
        <dbReference type="SAM" id="MobiDB-lite"/>
    </source>
</evidence>
<feature type="compositionally biased region" description="Basic and acidic residues" evidence="1">
    <location>
        <begin position="63"/>
        <end position="72"/>
    </location>
</feature>
<dbReference type="EMBL" id="FNWU01000012">
    <property type="protein sequence ID" value="SEH60484.1"/>
    <property type="molecule type" value="Genomic_DNA"/>
</dbReference>
<dbReference type="OrthoDB" id="350686at2157"/>
<feature type="region of interest" description="Disordered" evidence="1">
    <location>
        <begin position="58"/>
        <end position="79"/>
    </location>
</feature>
<sequence>MLTTAEEDRFEAVLPESVDVSYDANQHTYELTVFWGGGNATQDYPIVILEWDAQNQPQTQRQPVDDVHRIDNPIDEPGGAEIRTSEVADELSITVAVKAVRGTDGVPPQTRCKQLVRRLWRFLDDGIDLNSEGPNGERPMRVEIASNPSPGRVDDTYRIEWSVQFHHAERYTEEFDTTESAEYAADQTDN</sequence>
<protein>
    <submittedName>
        <fullName evidence="2">Uncharacterized protein</fullName>
    </submittedName>
</protein>
<reference evidence="2 3" key="1">
    <citation type="submission" date="2016-10" db="EMBL/GenBank/DDBJ databases">
        <authorList>
            <person name="de Groot N.N."/>
        </authorList>
    </citation>
    <scope>NUCLEOTIDE SEQUENCE [LARGE SCALE GENOMIC DNA]</scope>
    <source>
        <strain evidence="2 3">IBRC-M10418</strain>
    </source>
</reference>
<keyword evidence="3" id="KW-1185">Reference proteome</keyword>
<accession>A0A1H6JJ56</accession>
<proteinExistence type="predicted"/>
<dbReference type="STRING" id="1267564.SAMN05192561_1126"/>
<evidence type="ECO:0000313" key="3">
    <source>
        <dbReference type="Proteomes" id="UP000199215"/>
    </source>
</evidence>
<gene>
    <name evidence="2" type="ORF">SAMN05192561_1126</name>
</gene>
<dbReference type="Proteomes" id="UP000199215">
    <property type="component" value="Unassembled WGS sequence"/>
</dbReference>
<organism evidence="2 3">
    <name type="scientific">Halopenitus malekzadehii</name>
    <dbReference type="NCBI Taxonomy" id="1267564"/>
    <lineage>
        <taxon>Archaea</taxon>
        <taxon>Methanobacteriati</taxon>
        <taxon>Methanobacteriota</taxon>
        <taxon>Stenosarchaea group</taxon>
        <taxon>Halobacteria</taxon>
        <taxon>Halobacteriales</taxon>
        <taxon>Haloferacaceae</taxon>
        <taxon>Halopenitus</taxon>
    </lineage>
</organism>
<name>A0A1H6JJ56_9EURY</name>
<dbReference type="RefSeq" id="WP_092817578.1">
    <property type="nucleotide sequence ID" value="NZ_FNWU01000012.1"/>
</dbReference>
<dbReference type="AlphaFoldDB" id="A0A1H6JJ56"/>
<feature type="region of interest" description="Disordered" evidence="1">
    <location>
        <begin position="131"/>
        <end position="150"/>
    </location>
</feature>
<evidence type="ECO:0000313" key="2">
    <source>
        <dbReference type="EMBL" id="SEH60484.1"/>
    </source>
</evidence>